<sequence>MQALSFGQYLGVAGHGMSLSCAVSGGPDRAWGAGGHPPSQARVECGPGGNVQSRAVCSSARMPIS</sequence>
<evidence type="ECO:0000313" key="3">
    <source>
        <dbReference type="Proteomes" id="UP000006468"/>
    </source>
</evidence>
<gene>
    <name evidence="2" type="ORF">GXY_01871</name>
</gene>
<name>D5QB83_NOVHA</name>
<dbReference type="Proteomes" id="UP000006468">
    <property type="component" value="Chromosome"/>
</dbReference>
<feature type="region of interest" description="Disordered" evidence="1">
    <location>
        <begin position="31"/>
        <end position="50"/>
    </location>
</feature>
<protein>
    <submittedName>
        <fullName evidence="2">Uncharacterized protein</fullName>
    </submittedName>
</protein>
<evidence type="ECO:0000256" key="1">
    <source>
        <dbReference type="SAM" id="MobiDB-lite"/>
    </source>
</evidence>
<dbReference type="AlphaFoldDB" id="D5QB83"/>
<evidence type="ECO:0000313" key="2">
    <source>
        <dbReference type="EMBL" id="EFG85569.1"/>
    </source>
</evidence>
<accession>D5QB83</accession>
<reference evidence="2 3" key="1">
    <citation type="journal article" date="2010" name="J. Bacteriol.">
        <title>Genome sequence of a cellulose-producing bacterium, Gluconacetobacter hansenii ATCC 23769.</title>
        <authorList>
            <person name="Iyer P.R."/>
            <person name="Geib S.M."/>
            <person name="Catchmark J."/>
            <person name="Kao T.H."/>
            <person name="Tien M."/>
        </authorList>
    </citation>
    <scope>NUCLEOTIDE SEQUENCE [LARGE SCALE GENOMIC DNA]</scope>
    <source>
        <strain evidence="2 3">ATCC 23769</strain>
    </source>
</reference>
<dbReference type="EMBL" id="ADTV01000004">
    <property type="protein sequence ID" value="EFG85569.1"/>
    <property type="molecule type" value="Genomic_DNA"/>
</dbReference>
<comment type="caution">
    <text evidence="2">The sequence shown here is derived from an EMBL/GenBank/DDBJ whole genome shotgun (WGS) entry which is preliminary data.</text>
</comment>
<dbReference type="HOGENOM" id="CLU_2844117_0_0_5"/>
<proteinExistence type="predicted"/>
<organism evidence="2 3">
    <name type="scientific">Novacetimonas hansenii ATCC 23769</name>
    <dbReference type="NCBI Taxonomy" id="714995"/>
    <lineage>
        <taxon>Bacteria</taxon>
        <taxon>Pseudomonadati</taxon>
        <taxon>Pseudomonadota</taxon>
        <taxon>Alphaproteobacteria</taxon>
        <taxon>Acetobacterales</taxon>
        <taxon>Acetobacteraceae</taxon>
        <taxon>Novacetimonas</taxon>
    </lineage>
</organism>